<feature type="region of interest" description="Disordered" evidence="7">
    <location>
        <begin position="459"/>
        <end position="517"/>
    </location>
</feature>
<dbReference type="PROSITE" id="PS51905">
    <property type="entry name" value="ZF_UBZ1"/>
    <property type="match status" value="1"/>
</dbReference>
<feature type="compositionally biased region" description="Polar residues" evidence="7">
    <location>
        <begin position="491"/>
        <end position="505"/>
    </location>
</feature>
<keyword evidence="1" id="KW-0479">Metal-binding</keyword>
<keyword evidence="4 6" id="KW-0175">Coiled coil</keyword>
<keyword evidence="3" id="KW-0862">Zinc</keyword>
<feature type="region of interest" description="Disordered" evidence="7">
    <location>
        <begin position="529"/>
        <end position="601"/>
    </location>
</feature>
<feature type="compositionally biased region" description="Basic and acidic residues" evidence="7">
    <location>
        <begin position="477"/>
        <end position="486"/>
    </location>
</feature>
<evidence type="ECO:0000256" key="4">
    <source>
        <dbReference type="ARBA" id="ARBA00023054"/>
    </source>
</evidence>
<evidence type="ECO:0000256" key="5">
    <source>
        <dbReference type="PROSITE-ProRule" id="PRU01253"/>
    </source>
</evidence>
<feature type="coiled-coil region" evidence="6">
    <location>
        <begin position="56"/>
        <end position="90"/>
    </location>
</feature>
<proteinExistence type="predicted"/>
<accession>A0ABY7E4N4</accession>
<dbReference type="Proteomes" id="UP001164746">
    <property type="component" value="Chromosome 5"/>
</dbReference>
<keyword evidence="10" id="KW-1185">Reference proteome</keyword>
<dbReference type="Pfam" id="PF18112">
    <property type="entry name" value="Zn-C2H2_12"/>
    <property type="match status" value="1"/>
</dbReference>
<organism evidence="9 10">
    <name type="scientific">Mya arenaria</name>
    <name type="common">Soft-shell clam</name>
    <dbReference type="NCBI Taxonomy" id="6604"/>
    <lineage>
        <taxon>Eukaryota</taxon>
        <taxon>Metazoa</taxon>
        <taxon>Spiralia</taxon>
        <taxon>Lophotrochozoa</taxon>
        <taxon>Mollusca</taxon>
        <taxon>Bivalvia</taxon>
        <taxon>Autobranchia</taxon>
        <taxon>Heteroconchia</taxon>
        <taxon>Euheterodonta</taxon>
        <taxon>Imparidentia</taxon>
        <taxon>Neoheterodontei</taxon>
        <taxon>Myida</taxon>
        <taxon>Myoidea</taxon>
        <taxon>Myidae</taxon>
        <taxon>Mya</taxon>
    </lineage>
</organism>
<feature type="compositionally biased region" description="Basic and acidic residues" evidence="7">
    <location>
        <begin position="415"/>
        <end position="424"/>
    </location>
</feature>
<evidence type="ECO:0000259" key="8">
    <source>
        <dbReference type="PROSITE" id="PS51905"/>
    </source>
</evidence>
<protein>
    <recommendedName>
        <fullName evidence="8">UBZ1-type domain-containing protein</fullName>
    </recommendedName>
</protein>
<gene>
    <name evidence="9" type="ORF">MAR_020337</name>
</gene>
<dbReference type="EMBL" id="CP111016">
    <property type="protein sequence ID" value="WAR04968.1"/>
    <property type="molecule type" value="Genomic_DNA"/>
</dbReference>
<evidence type="ECO:0000313" key="10">
    <source>
        <dbReference type="Proteomes" id="UP001164746"/>
    </source>
</evidence>
<evidence type="ECO:0000256" key="3">
    <source>
        <dbReference type="ARBA" id="ARBA00022833"/>
    </source>
</evidence>
<feature type="compositionally biased region" description="Polar residues" evidence="7">
    <location>
        <begin position="573"/>
        <end position="582"/>
    </location>
</feature>
<reference evidence="9" key="1">
    <citation type="submission" date="2022-11" db="EMBL/GenBank/DDBJ databases">
        <title>Centuries of genome instability and evolution in soft-shell clam transmissible cancer (bioRxiv).</title>
        <authorList>
            <person name="Hart S.F.M."/>
            <person name="Yonemitsu M.A."/>
            <person name="Giersch R.M."/>
            <person name="Beal B.F."/>
            <person name="Arriagada G."/>
            <person name="Davis B.W."/>
            <person name="Ostrander E.A."/>
            <person name="Goff S.P."/>
            <person name="Metzger M.J."/>
        </authorList>
    </citation>
    <scope>NUCLEOTIDE SEQUENCE</scope>
    <source>
        <strain evidence="9">MELC-2E11</strain>
        <tissue evidence="9">Siphon/mantle</tissue>
    </source>
</reference>
<feature type="compositionally biased region" description="Polar residues" evidence="7">
    <location>
        <begin position="393"/>
        <end position="411"/>
    </location>
</feature>
<keyword evidence="2 5" id="KW-0863">Zinc-finger</keyword>
<dbReference type="InterPro" id="IPR041641">
    <property type="entry name" value="CALCOCO1/2_Zn_UBZ1"/>
</dbReference>
<feature type="region of interest" description="Disordered" evidence="7">
    <location>
        <begin position="393"/>
        <end position="439"/>
    </location>
</feature>
<sequence length="734" mass="84452">MDQTSDEEIELLGETDENRAFDDADTNLNPLHFLSRCASFDESVNSSSFNALQTACIALQQKLKEKDKKIAEVTNKNKSMNVQLEDYRLRLGMDEFYDVHEPTSTAAGATSGEEKTLAESRANKGLIKHLHREILVRENALTKNQEEIFRLKQELEETRKRFLREKDGLQSSYDVMSHSLIQKEHDCAIKDNEIQNLTECLQKEKQEKDRLTHDLNDLKEHVHKFERNSQISANPSKDAEIHDLRSRLQYLENDKKRLYTELEAVKKERDSLNVKSKQLEIEANIAKQNHSSLRDDHQSLLLLEEMDDVDGDIVTLNKALQMVNSQRKECEELKSKVLEQSDIIHTLTKQYTGGSSSLQPYYKERRSDVPGASFHPTYNDKPHEHEYVNARTLNQTRSDSNLTGLSQSSTGIARRQSDRSDYRMHSSLTRGMPVSGNIMSSRNAIPHMMAQEINQAAPHPNVVDSLSSPRSPRSPRTSRDERRPETEIGDISTQNSSPQNITPLSTYRHPPNYSQVQDVSNSNQLANYREQNSPNRYTPATTTEKATRSVLEPVKPLQIQAQSNHKPRRQPSQERQMYSPRNNESEQRRPQNYQLNIGPDYENVYNPQTENKRQIEEHEEPRFVTCTDNRGPIPVQDEHHNDAISAVKVCPVCSQEFSRMKMEEFQMHVFECFDNCDESPATLQPGASGQEDERVCPMCNETFPLTIPQETYEQHVLGHFGDDPNMERFEMLQN</sequence>
<evidence type="ECO:0000256" key="7">
    <source>
        <dbReference type="SAM" id="MobiDB-lite"/>
    </source>
</evidence>
<feature type="coiled-coil region" evidence="6">
    <location>
        <begin position="141"/>
        <end position="336"/>
    </location>
</feature>
<feature type="domain" description="UBZ1-type" evidence="8">
    <location>
        <begin position="693"/>
        <end position="719"/>
    </location>
</feature>
<evidence type="ECO:0000256" key="2">
    <source>
        <dbReference type="ARBA" id="ARBA00022771"/>
    </source>
</evidence>
<evidence type="ECO:0000313" key="9">
    <source>
        <dbReference type="EMBL" id="WAR04968.1"/>
    </source>
</evidence>
<feature type="compositionally biased region" description="Low complexity" evidence="7">
    <location>
        <begin position="464"/>
        <end position="475"/>
    </location>
</feature>
<name>A0ABY7E4N4_MYAAR</name>
<evidence type="ECO:0000256" key="6">
    <source>
        <dbReference type="SAM" id="Coils"/>
    </source>
</evidence>
<feature type="compositionally biased region" description="Polar residues" evidence="7">
    <location>
        <begin position="529"/>
        <end position="544"/>
    </location>
</feature>
<evidence type="ECO:0000256" key="1">
    <source>
        <dbReference type="ARBA" id="ARBA00022723"/>
    </source>
</evidence>
<dbReference type="Gene3D" id="6.20.250.40">
    <property type="match status" value="1"/>
</dbReference>